<dbReference type="PATRIC" id="fig|1307761.3.peg.2267"/>
<dbReference type="HOGENOM" id="CLU_027402_33_6_12"/>
<accession>V5WJ31</accession>
<protein>
    <submittedName>
        <fullName evidence="2">Mobile element protein</fullName>
    </submittedName>
</protein>
<organism evidence="2 3">
    <name type="scientific">Salinispira pacifica</name>
    <dbReference type="NCBI Taxonomy" id="1307761"/>
    <lineage>
        <taxon>Bacteria</taxon>
        <taxon>Pseudomonadati</taxon>
        <taxon>Spirochaetota</taxon>
        <taxon>Spirochaetia</taxon>
        <taxon>Spirochaetales</taxon>
        <taxon>Spirochaetaceae</taxon>
        <taxon>Salinispira</taxon>
    </lineage>
</organism>
<dbReference type="InterPro" id="IPR036388">
    <property type="entry name" value="WH-like_DNA-bd_sf"/>
</dbReference>
<feature type="coiled-coil region" evidence="1">
    <location>
        <begin position="66"/>
        <end position="93"/>
    </location>
</feature>
<evidence type="ECO:0000313" key="3">
    <source>
        <dbReference type="Proteomes" id="UP000018680"/>
    </source>
</evidence>
<evidence type="ECO:0000313" key="2">
    <source>
        <dbReference type="EMBL" id="AHC15635.1"/>
    </source>
</evidence>
<dbReference type="OrthoDB" id="5365969at2"/>
<dbReference type="Gene3D" id="1.10.10.10">
    <property type="entry name" value="Winged helix-like DNA-binding domain superfamily/Winged helix DNA-binding domain"/>
    <property type="match status" value="1"/>
</dbReference>
<dbReference type="GO" id="GO:0004803">
    <property type="term" value="F:transposase activity"/>
    <property type="evidence" value="ECO:0007669"/>
    <property type="project" value="InterPro"/>
</dbReference>
<keyword evidence="3" id="KW-1185">Reference proteome</keyword>
<gene>
    <name evidence="2" type="ORF">L21SP2_2274</name>
</gene>
<reference evidence="2 3" key="1">
    <citation type="journal article" date="2015" name="Stand. Genomic Sci.">
        <title>Complete genome sequence and description of Salinispira pacifica gen. nov., sp. nov., a novel spirochaete isolated form a hypersaline microbial mat.</title>
        <authorList>
            <person name="Ben Hania W."/>
            <person name="Joseph M."/>
            <person name="Schumann P."/>
            <person name="Bunk B."/>
            <person name="Fiebig A."/>
            <person name="Sproer C."/>
            <person name="Klenk H.P."/>
            <person name="Fardeau M.L."/>
            <person name="Spring S."/>
        </authorList>
    </citation>
    <scope>NUCLEOTIDE SEQUENCE [LARGE SCALE GENOMIC DNA]</scope>
    <source>
        <strain evidence="2 3">L21-RPul-D2</strain>
    </source>
</reference>
<dbReference type="InterPro" id="IPR009057">
    <property type="entry name" value="Homeodomain-like_sf"/>
</dbReference>
<dbReference type="Pfam" id="PF01527">
    <property type="entry name" value="HTH_Tnp_1"/>
    <property type="match status" value="1"/>
</dbReference>
<name>V5WJ31_9SPIO</name>
<dbReference type="SUPFAM" id="SSF46689">
    <property type="entry name" value="Homeodomain-like"/>
    <property type="match status" value="1"/>
</dbReference>
<dbReference type="EMBL" id="CP006939">
    <property type="protein sequence ID" value="AHC15635.1"/>
    <property type="molecule type" value="Genomic_DNA"/>
</dbReference>
<sequence length="108" mass="12674">MVRKNSRFSEEVRERAIRMVFAAKDEYDSQWAAIESIAEKIGCTAETLRRWVRQAEKDNGSREGITTGEKKRIEDFEREVRELKKANEILRLAAGYFAKTELDRPHKK</sequence>
<dbReference type="KEGG" id="slr:L21SP2_2274"/>
<dbReference type="Proteomes" id="UP000018680">
    <property type="component" value="Chromosome"/>
</dbReference>
<dbReference type="GO" id="GO:0006313">
    <property type="term" value="P:DNA transposition"/>
    <property type="evidence" value="ECO:0007669"/>
    <property type="project" value="InterPro"/>
</dbReference>
<dbReference type="GO" id="GO:0003677">
    <property type="term" value="F:DNA binding"/>
    <property type="evidence" value="ECO:0007669"/>
    <property type="project" value="InterPro"/>
</dbReference>
<dbReference type="InterPro" id="IPR002514">
    <property type="entry name" value="Transposase_8"/>
</dbReference>
<keyword evidence="1" id="KW-0175">Coiled coil</keyword>
<dbReference type="eggNOG" id="COG2963">
    <property type="taxonomic scope" value="Bacteria"/>
</dbReference>
<evidence type="ECO:0000256" key="1">
    <source>
        <dbReference type="SAM" id="Coils"/>
    </source>
</evidence>
<dbReference type="AlphaFoldDB" id="V5WJ31"/>
<proteinExistence type="predicted"/>